<organism evidence="2 3">
    <name type="scientific">Fulvimarina uroteuthidis</name>
    <dbReference type="NCBI Taxonomy" id="3098149"/>
    <lineage>
        <taxon>Bacteria</taxon>
        <taxon>Pseudomonadati</taxon>
        <taxon>Pseudomonadota</taxon>
        <taxon>Alphaproteobacteria</taxon>
        <taxon>Hyphomicrobiales</taxon>
        <taxon>Aurantimonadaceae</taxon>
        <taxon>Fulvimarina</taxon>
    </lineage>
</organism>
<proteinExistence type="predicted"/>
<evidence type="ECO:0000313" key="3">
    <source>
        <dbReference type="Proteomes" id="UP001294412"/>
    </source>
</evidence>
<protein>
    <submittedName>
        <fullName evidence="2">BLUF domain-containing protein</fullName>
    </submittedName>
</protein>
<dbReference type="SUPFAM" id="SSF54975">
    <property type="entry name" value="Acylphosphatase/BLUF domain-like"/>
    <property type="match status" value="1"/>
</dbReference>
<dbReference type="Gene3D" id="3.30.70.100">
    <property type="match status" value="1"/>
</dbReference>
<dbReference type="PROSITE" id="PS50925">
    <property type="entry name" value="BLUF"/>
    <property type="match status" value="1"/>
</dbReference>
<dbReference type="SMART" id="SM01034">
    <property type="entry name" value="BLUF"/>
    <property type="match status" value="1"/>
</dbReference>
<dbReference type="Pfam" id="PF04940">
    <property type="entry name" value="BLUF"/>
    <property type="match status" value="1"/>
</dbReference>
<feature type="domain" description="BLUF" evidence="1">
    <location>
        <begin position="1"/>
        <end position="91"/>
    </location>
</feature>
<dbReference type="InterPro" id="IPR036046">
    <property type="entry name" value="Acylphosphatase-like_dom_sf"/>
</dbReference>
<reference evidence="2 3" key="1">
    <citation type="submission" date="2023-12" db="EMBL/GenBank/DDBJ databases">
        <title>Description of Novel Strain Fulvimarina sp. 2208YS6-2-32 isolated from Uroteuthis (Photololigo) edulis.</title>
        <authorList>
            <person name="Park J.-S."/>
        </authorList>
    </citation>
    <scope>NUCLEOTIDE SEQUENCE [LARGE SCALE GENOMIC DNA]</scope>
    <source>
        <strain evidence="2 3">2208YS6-2-32</strain>
    </source>
</reference>
<dbReference type="Proteomes" id="UP001294412">
    <property type="component" value="Unassembled WGS sequence"/>
</dbReference>
<comment type="caution">
    <text evidence="2">The sequence shown here is derived from an EMBL/GenBank/DDBJ whole genome shotgun (WGS) entry which is preliminary data.</text>
</comment>
<name>A0ABU5HWY1_9HYPH</name>
<gene>
    <name evidence="2" type="ORF">U0C82_00560</name>
</gene>
<dbReference type="EMBL" id="JAXLPB010000001">
    <property type="protein sequence ID" value="MDY8107639.1"/>
    <property type="molecule type" value="Genomic_DNA"/>
</dbReference>
<accession>A0ABU5HWY1</accession>
<dbReference type="InterPro" id="IPR007024">
    <property type="entry name" value="BLUF_domain"/>
</dbReference>
<dbReference type="RefSeq" id="WP_322184826.1">
    <property type="nucleotide sequence ID" value="NZ_JAXLPB010000001.1"/>
</dbReference>
<keyword evidence="3" id="KW-1185">Reference proteome</keyword>
<sequence length="121" mass="13290">MRHISYSSIANDLSRDEFHEIVASSAKRNGERGICGVIAYDGRVITQILEGEAETVDALFQKISNDPRHSGVVLMTRVDIAESQFKTFGMARLSPSELFLMSSAIIERFGDGDNCPNALVP</sequence>
<evidence type="ECO:0000313" key="2">
    <source>
        <dbReference type="EMBL" id="MDY8107639.1"/>
    </source>
</evidence>
<evidence type="ECO:0000259" key="1">
    <source>
        <dbReference type="PROSITE" id="PS50925"/>
    </source>
</evidence>